<dbReference type="PANTHER" id="PTHR36923:SF3">
    <property type="entry name" value="FERREDOXIN"/>
    <property type="match status" value="1"/>
</dbReference>
<dbReference type="RefSeq" id="WP_132422508.1">
    <property type="nucleotide sequence ID" value="NZ_SMFZ01000001.1"/>
</dbReference>
<evidence type="ECO:0000256" key="4">
    <source>
        <dbReference type="ARBA" id="ARBA00022982"/>
    </source>
</evidence>
<dbReference type="GO" id="GO:0005506">
    <property type="term" value="F:iron ion binding"/>
    <property type="evidence" value="ECO:0007669"/>
    <property type="project" value="UniProtKB-UniRule"/>
</dbReference>
<evidence type="ECO:0000256" key="7">
    <source>
        <dbReference type="ARBA" id="ARBA00023291"/>
    </source>
</evidence>
<dbReference type="EMBL" id="SMFZ01000001">
    <property type="protein sequence ID" value="TCK25927.1"/>
    <property type="molecule type" value="Genomic_DNA"/>
</dbReference>
<dbReference type="InterPro" id="IPR017896">
    <property type="entry name" value="4Fe4S_Fe-S-bd"/>
</dbReference>
<evidence type="ECO:0000256" key="8">
    <source>
        <dbReference type="RuleBase" id="RU368020"/>
    </source>
</evidence>
<evidence type="ECO:0000256" key="6">
    <source>
        <dbReference type="ARBA" id="ARBA00023014"/>
    </source>
</evidence>
<dbReference type="OrthoDB" id="14703at2"/>
<dbReference type="InterPro" id="IPR051269">
    <property type="entry name" value="Fe-S_cluster_ET"/>
</dbReference>
<proteinExistence type="predicted"/>
<dbReference type="InterPro" id="IPR001080">
    <property type="entry name" value="3Fe4S_ferredoxin"/>
</dbReference>
<dbReference type="PROSITE" id="PS51379">
    <property type="entry name" value="4FE4S_FER_2"/>
    <property type="match status" value="1"/>
</dbReference>
<protein>
    <recommendedName>
        <fullName evidence="8">Ferredoxin</fullName>
    </recommendedName>
</protein>
<dbReference type="GO" id="GO:0009055">
    <property type="term" value="F:electron transfer activity"/>
    <property type="evidence" value="ECO:0007669"/>
    <property type="project" value="UniProtKB-UniRule"/>
</dbReference>
<keyword evidence="6 8" id="KW-0411">Iron-sulfur</keyword>
<organism evidence="10 11">
    <name type="scientific">Pseudonocardia endophytica</name>
    <dbReference type="NCBI Taxonomy" id="401976"/>
    <lineage>
        <taxon>Bacteria</taxon>
        <taxon>Bacillati</taxon>
        <taxon>Actinomycetota</taxon>
        <taxon>Actinomycetes</taxon>
        <taxon>Pseudonocardiales</taxon>
        <taxon>Pseudonocardiaceae</taxon>
        <taxon>Pseudonocardia</taxon>
    </lineage>
</organism>
<keyword evidence="4 8" id="KW-0249">Electron transport</keyword>
<keyword evidence="5 8" id="KW-0408">Iron</keyword>
<evidence type="ECO:0000313" key="10">
    <source>
        <dbReference type="EMBL" id="TCK25927.1"/>
    </source>
</evidence>
<accession>A0A4R1HTD3</accession>
<dbReference type="GO" id="GO:0051538">
    <property type="term" value="F:3 iron, 4 sulfur cluster binding"/>
    <property type="evidence" value="ECO:0007669"/>
    <property type="project" value="UniProtKB-KW"/>
</dbReference>
<gene>
    <name evidence="10" type="ORF">EV378_1754</name>
</gene>
<dbReference type="AlphaFoldDB" id="A0A4R1HTD3"/>
<evidence type="ECO:0000313" key="11">
    <source>
        <dbReference type="Proteomes" id="UP000295560"/>
    </source>
</evidence>
<dbReference type="Gene3D" id="3.30.70.20">
    <property type="match status" value="1"/>
</dbReference>
<dbReference type="Pfam" id="PF13459">
    <property type="entry name" value="Fer4_15"/>
    <property type="match status" value="1"/>
</dbReference>
<evidence type="ECO:0000256" key="1">
    <source>
        <dbReference type="ARBA" id="ARBA00001927"/>
    </source>
</evidence>
<comment type="cofactor">
    <cofactor evidence="1">
        <name>[3Fe-4S] cluster</name>
        <dbReference type="ChEBI" id="CHEBI:21137"/>
    </cofactor>
</comment>
<evidence type="ECO:0000259" key="9">
    <source>
        <dbReference type="PROSITE" id="PS51379"/>
    </source>
</evidence>
<name>A0A4R1HTD3_PSEEN</name>
<reference evidence="10 11" key="1">
    <citation type="submission" date="2019-03" db="EMBL/GenBank/DDBJ databases">
        <title>Sequencing the genomes of 1000 actinobacteria strains.</title>
        <authorList>
            <person name="Klenk H.-P."/>
        </authorList>
    </citation>
    <scope>NUCLEOTIDE SEQUENCE [LARGE SCALE GENOMIC DNA]</scope>
    <source>
        <strain evidence="10 11">DSM 44969</strain>
    </source>
</reference>
<evidence type="ECO:0000256" key="3">
    <source>
        <dbReference type="ARBA" id="ARBA00022723"/>
    </source>
</evidence>
<dbReference type="PRINTS" id="PR00352">
    <property type="entry name" value="3FE4SFRDOXIN"/>
</dbReference>
<sequence>MRITVDPDLCDGFGLCDEHAPDLFEFDDDGYATERGDGTVPSDQEAAAKRAIAGCPAHAIHAI</sequence>
<keyword evidence="2 8" id="KW-0813">Transport</keyword>
<feature type="domain" description="4Fe-4S ferredoxin-type" evidence="9">
    <location>
        <begin position="1"/>
        <end position="29"/>
    </location>
</feature>
<dbReference type="PANTHER" id="PTHR36923">
    <property type="entry name" value="FERREDOXIN"/>
    <property type="match status" value="1"/>
</dbReference>
<comment type="function">
    <text evidence="8">Ferredoxins are iron-sulfur proteins that transfer electrons in a wide variety of metabolic reactions.</text>
</comment>
<dbReference type="Proteomes" id="UP000295560">
    <property type="component" value="Unassembled WGS sequence"/>
</dbReference>
<keyword evidence="3 8" id="KW-0479">Metal-binding</keyword>
<evidence type="ECO:0000256" key="5">
    <source>
        <dbReference type="ARBA" id="ARBA00023004"/>
    </source>
</evidence>
<keyword evidence="11" id="KW-1185">Reference proteome</keyword>
<dbReference type="SUPFAM" id="SSF54862">
    <property type="entry name" value="4Fe-4S ferredoxins"/>
    <property type="match status" value="1"/>
</dbReference>
<comment type="caution">
    <text evidence="10">The sequence shown here is derived from an EMBL/GenBank/DDBJ whole genome shotgun (WGS) entry which is preliminary data.</text>
</comment>
<evidence type="ECO:0000256" key="2">
    <source>
        <dbReference type="ARBA" id="ARBA00022448"/>
    </source>
</evidence>
<keyword evidence="7" id="KW-0003">3Fe-4S</keyword>